<accession>A0A2P2MJ81</accession>
<name>A0A2P2MJ81_RHIMU</name>
<evidence type="ECO:0000256" key="3">
    <source>
        <dbReference type="ARBA" id="ARBA00022771"/>
    </source>
</evidence>
<feature type="compositionally biased region" description="Basic and acidic residues" evidence="11">
    <location>
        <begin position="1"/>
        <end position="11"/>
    </location>
</feature>
<evidence type="ECO:0000256" key="5">
    <source>
        <dbReference type="ARBA" id="ARBA00023015"/>
    </source>
</evidence>
<dbReference type="Pfam" id="PF00320">
    <property type="entry name" value="GATA"/>
    <property type="match status" value="1"/>
</dbReference>
<feature type="region of interest" description="Disordered" evidence="11">
    <location>
        <begin position="1"/>
        <end position="109"/>
    </location>
</feature>
<keyword evidence="2" id="KW-0479">Metal-binding</keyword>
<dbReference type="FunFam" id="3.30.50.10:FF:000018">
    <property type="entry name" value="GATA transcription factor"/>
    <property type="match status" value="1"/>
</dbReference>
<evidence type="ECO:0000256" key="6">
    <source>
        <dbReference type="ARBA" id="ARBA00023125"/>
    </source>
</evidence>
<dbReference type="InterPro" id="IPR051140">
    <property type="entry name" value="GATA_TF"/>
</dbReference>
<keyword evidence="9" id="KW-0539">Nucleus</keyword>
<evidence type="ECO:0000256" key="8">
    <source>
        <dbReference type="ARBA" id="ARBA00023163"/>
    </source>
</evidence>
<keyword evidence="6" id="KW-0238">DNA-binding</keyword>
<dbReference type="InterPro" id="IPR000679">
    <property type="entry name" value="Znf_GATA"/>
</dbReference>
<comment type="similarity">
    <text evidence="1">Belongs to the type IV zinc-finger family. Class A subfamily.</text>
</comment>
<feature type="domain" description="GATA-type" evidence="12">
    <location>
        <begin position="102"/>
        <end position="138"/>
    </location>
</feature>
<dbReference type="Gene3D" id="3.30.50.10">
    <property type="entry name" value="Erythroid Transcription Factor GATA-1, subunit A"/>
    <property type="match status" value="1"/>
</dbReference>
<evidence type="ECO:0000256" key="9">
    <source>
        <dbReference type="ARBA" id="ARBA00023242"/>
    </source>
</evidence>
<evidence type="ECO:0000256" key="1">
    <source>
        <dbReference type="ARBA" id="ARBA00005694"/>
    </source>
</evidence>
<keyword evidence="8" id="KW-0804">Transcription</keyword>
<evidence type="ECO:0000256" key="10">
    <source>
        <dbReference type="PROSITE-ProRule" id="PRU00094"/>
    </source>
</evidence>
<keyword evidence="4" id="KW-0862">Zinc</keyword>
<sequence length="192" mass="20612">METQSESEKPVSTEPCFKTPVPAKARSKRTRNGVKVWSFGSESSSSSTTSSSSSSSPSSPLLICTNPGMMTPEPADPVCVEKPPAKKQKKKPALEAGGGGGAQQPRRCSHCGVQKTPQWRAGPLGAKTLCNACGVRFKSGRLLPEYRPACSPTFSSELHSNHHRKVLEMRRKKEMFVQDEPGLAPPVVSSFG</sequence>
<dbReference type="SUPFAM" id="SSF57716">
    <property type="entry name" value="Glucocorticoid receptor-like (DNA-binding domain)"/>
    <property type="match status" value="1"/>
</dbReference>
<evidence type="ECO:0000256" key="4">
    <source>
        <dbReference type="ARBA" id="ARBA00022833"/>
    </source>
</evidence>
<protein>
    <submittedName>
        <fullName evidence="13">Uncharacterized protein MANES_02G099500</fullName>
    </submittedName>
</protein>
<dbReference type="GO" id="GO:0006355">
    <property type="term" value="P:regulation of DNA-templated transcription"/>
    <property type="evidence" value="ECO:0007669"/>
    <property type="project" value="InterPro"/>
</dbReference>
<proteinExistence type="inferred from homology"/>
<evidence type="ECO:0000259" key="12">
    <source>
        <dbReference type="PROSITE" id="PS50114"/>
    </source>
</evidence>
<dbReference type="InterPro" id="IPR013088">
    <property type="entry name" value="Znf_NHR/GATA"/>
</dbReference>
<dbReference type="PROSITE" id="PS00344">
    <property type="entry name" value="GATA_ZN_FINGER_1"/>
    <property type="match status" value="1"/>
</dbReference>
<reference evidence="13" key="1">
    <citation type="submission" date="2018-02" db="EMBL/GenBank/DDBJ databases">
        <title>Rhizophora mucronata_Transcriptome.</title>
        <authorList>
            <person name="Meera S.P."/>
            <person name="Sreeshan A."/>
            <person name="Augustine A."/>
        </authorList>
    </citation>
    <scope>NUCLEOTIDE SEQUENCE</scope>
    <source>
        <tissue evidence="13">Leaf</tissue>
    </source>
</reference>
<dbReference type="AlphaFoldDB" id="A0A2P2MJ81"/>
<dbReference type="PROSITE" id="PS50114">
    <property type="entry name" value="GATA_ZN_FINGER_2"/>
    <property type="match status" value="1"/>
</dbReference>
<feature type="compositionally biased region" description="Low complexity" evidence="11">
    <location>
        <begin position="43"/>
        <end position="60"/>
    </location>
</feature>
<evidence type="ECO:0000313" key="13">
    <source>
        <dbReference type="EMBL" id="MBX30279.1"/>
    </source>
</evidence>
<dbReference type="EMBL" id="GGEC01049792">
    <property type="protein sequence ID" value="MBX30276.1"/>
    <property type="molecule type" value="Transcribed_RNA"/>
</dbReference>
<dbReference type="GO" id="GO:0008270">
    <property type="term" value="F:zinc ion binding"/>
    <property type="evidence" value="ECO:0007669"/>
    <property type="project" value="UniProtKB-KW"/>
</dbReference>
<keyword evidence="3 10" id="KW-0863">Zinc-finger</keyword>
<dbReference type="EMBL" id="GGEC01049795">
    <property type="protein sequence ID" value="MBX30279.1"/>
    <property type="molecule type" value="Transcribed_RNA"/>
</dbReference>
<organism evidence="13">
    <name type="scientific">Rhizophora mucronata</name>
    <name type="common">Asiatic mangrove</name>
    <dbReference type="NCBI Taxonomy" id="61149"/>
    <lineage>
        <taxon>Eukaryota</taxon>
        <taxon>Viridiplantae</taxon>
        <taxon>Streptophyta</taxon>
        <taxon>Embryophyta</taxon>
        <taxon>Tracheophyta</taxon>
        <taxon>Spermatophyta</taxon>
        <taxon>Magnoliopsida</taxon>
        <taxon>eudicotyledons</taxon>
        <taxon>Gunneridae</taxon>
        <taxon>Pentapetalae</taxon>
        <taxon>rosids</taxon>
        <taxon>fabids</taxon>
        <taxon>Malpighiales</taxon>
        <taxon>Rhizophoraceae</taxon>
        <taxon>Rhizophora</taxon>
    </lineage>
</organism>
<dbReference type="GO" id="GO:0043565">
    <property type="term" value="F:sequence-specific DNA binding"/>
    <property type="evidence" value="ECO:0007669"/>
    <property type="project" value="InterPro"/>
</dbReference>
<evidence type="ECO:0000256" key="7">
    <source>
        <dbReference type="ARBA" id="ARBA00023159"/>
    </source>
</evidence>
<evidence type="ECO:0000256" key="2">
    <source>
        <dbReference type="ARBA" id="ARBA00022723"/>
    </source>
</evidence>
<dbReference type="GO" id="GO:0005634">
    <property type="term" value="C:nucleus"/>
    <property type="evidence" value="ECO:0007669"/>
    <property type="project" value="TreeGrafter"/>
</dbReference>
<dbReference type="GO" id="GO:0030154">
    <property type="term" value="P:cell differentiation"/>
    <property type="evidence" value="ECO:0007669"/>
    <property type="project" value="TreeGrafter"/>
</dbReference>
<evidence type="ECO:0000256" key="11">
    <source>
        <dbReference type="SAM" id="MobiDB-lite"/>
    </source>
</evidence>
<dbReference type="SMART" id="SM00401">
    <property type="entry name" value="ZnF_GATA"/>
    <property type="match status" value="1"/>
</dbReference>
<dbReference type="PANTHER" id="PTHR45658:SF92">
    <property type="entry name" value="GATA TRANSCRIPTION FACTOR 5"/>
    <property type="match status" value="1"/>
</dbReference>
<dbReference type="PANTHER" id="PTHR45658">
    <property type="entry name" value="GATA TRANSCRIPTION FACTOR"/>
    <property type="match status" value="1"/>
</dbReference>
<keyword evidence="5" id="KW-0805">Transcription regulation</keyword>
<keyword evidence="7" id="KW-0010">Activator</keyword>
<dbReference type="CDD" id="cd00202">
    <property type="entry name" value="ZnF_GATA"/>
    <property type="match status" value="1"/>
</dbReference>